<evidence type="ECO:0000313" key="1">
    <source>
        <dbReference type="EMBL" id="RXJ00410.1"/>
    </source>
</evidence>
<reference evidence="1 2" key="1">
    <citation type="journal article" date="2019" name="Int. J. Syst. Evol. Microbiol.">
        <title>Anaerobacillus alkaliphilus sp. nov., a novel alkaliphilic and moderately halophilic bacterium.</title>
        <authorList>
            <person name="Borsodi A.K."/>
            <person name="Aszalos J.M."/>
            <person name="Bihari P."/>
            <person name="Nagy I."/>
            <person name="Schumann P."/>
            <person name="Sproer C."/>
            <person name="Kovacs A.L."/>
            <person name="Boka K."/>
            <person name="Dobosy P."/>
            <person name="Ovari M."/>
            <person name="Szili-Kovacs T."/>
            <person name="Toth E."/>
        </authorList>
    </citation>
    <scope>NUCLEOTIDE SEQUENCE [LARGE SCALE GENOMIC DNA]</scope>
    <source>
        <strain evidence="1 2">B16-10</strain>
    </source>
</reference>
<organism evidence="1 2">
    <name type="scientific">Anaerobacillus alkaliphilus</name>
    <dbReference type="NCBI Taxonomy" id="1548597"/>
    <lineage>
        <taxon>Bacteria</taxon>
        <taxon>Bacillati</taxon>
        <taxon>Bacillota</taxon>
        <taxon>Bacilli</taxon>
        <taxon>Bacillales</taxon>
        <taxon>Bacillaceae</taxon>
        <taxon>Anaerobacillus</taxon>
    </lineage>
</organism>
<name>A0A4Q0VS26_9BACI</name>
<keyword evidence="2" id="KW-1185">Reference proteome</keyword>
<protein>
    <submittedName>
        <fullName evidence="1">Uncharacterized protein</fullName>
    </submittedName>
</protein>
<evidence type="ECO:0000313" key="2">
    <source>
        <dbReference type="Proteomes" id="UP000290649"/>
    </source>
</evidence>
<dbReference type="AlphaFoldDB" id="A0A4Q0VS26"/>
<dbReference type="Proteomes" id="UP000290649">
    <property type="component" value="Unassembled WGS sequence"/>
</dbReference>
<dbReference type="EMBL" id="QOUX01000039">
    <property type="protein sequence ID" value="RXJ00410.1"/>
    <property type="molecule type" value="Genomic_DNA"/>
</dbReference>
<gene>
    <name evidence="1" type="ORF">DS745_12845</name>
</gene>
<comment type="caution">
    <text evidence="1">The sequence shown here is derived from an EMBL/GenBank/DDBJ whole genome shotgun (WGS) entry which is preliminary data.</text>
</comment>
<dbReference type="OrthoDB" id="2969534at2"/>
<dbReference type="RefSeq" id="WP_129078628.1">
    <property type="nucleotide sequence ID" value="NZ_QOUX01000039.1"/>
</dbReference>
<proteinExistence type="predicted"/>
<sequence>MEANDFDKLIQIQVEIADQILSIENEIKYYERLEQDLVIKRDRELHKQILGCKDEKVETEFAIHYIQVKLQQKRELFHHLTKAFQHRSEEYIETIYG</sequence>
<accession>A0A4Q0VS26</accession>